<protein>
    <recommendedName>
        <fullName evidence="1">FAD-dependent urate hydroxylase HpyO/Asp monooxygenase CreE-like FAD/NAD(P)-binding domain-containing protein</fullName>
    </recommendedName>
</protein>
<dbReference type="OrthoDB" id="101972at2"/>
<dbReference type="SUPFAM" id="SSF51905">
    <property type="entry name" value="FAD/NAD(P)-binding domain"/>
    <property type="match status" value="1"/>
</dbReference>
<evidence type="ECO:0000313" key="2">
    <source>
        <dbReference type="EMBL" id="GAB78429.1"/>
    </source>
</evidence>
<dbReference type="Pfam" id="PF13454">
    <property type="entry name" value="NAD_binding_9"/>
    <property type="match status" value="1"/>
</dbReference>
<evidence type="ECO:0000259" key="1">
    <source>
        <dbReference type="Pfam" id="PF13454"/>
    </source>
</evidence>
<organism evidence="2 3">
    <name type="scientific">Austwickia chelonae NBRC 105200</name>
    <dbReference type="NCBI Taxonomy" id="1184607"/>
    <lineage>
        <taxon>Bacteria</taxon>
        <taxon>Bacillati</taxon>
        <taxon>Actinomycetota</taxon>
        <taxon>Actinomycetes</taxon>
        <taxon>Micrococcales</taxon>
        <taxon>Dermatophilaceae</taxon>
        <taxon>Austwickia</taxon>
    </lineage>
</organism>
<feature type="domain" description="FAD-dependent urate hydroxylase HpyO/Asp monooxygenase CreE-like FAD/NAD(P)-binding" evidence="1">
    <location>
        <begin position="11"/>
        <end position="146"/>
    </location>
</feature>
<keyword evidence="3" id="KW-1185">Reference proteome</keyword>
<accession>K6VNW6</accession>
<dbReference type="PANTHER" id="PTHR40254:SF1">
    <property type="entry name" value="BLR0577 PROTEIN"/>
    <property type="match status" value="1"/>
</dbReference>
<dbReference type="RefSeq" id="WP_006503184.1">
    <property type="nucleotide sequence ID" value="NZ_BAGZ01000009.1"/>
</dbReference>
<comment type="caution">
    <text evidence="2">The sequence shown here is derived from an EMBL/GenBank/DDBJ whole genome shotgun (WGS) entry which is preliminary data.</text>
</comment>
<dbReference type="Gene3D" id="3.50.50.60">
    <property type="entry name" value="FAD/NAD(P)-binding domain"/>
    <property type="match status" value="1"/>
</dbReference>
<dbReference type="InterPro" id="IPR038732">
    <property type="entry name" value="HpyO/CreE_NAD-binding"/>
</dbReference>
<evidence type="ECO:0000313" key="3">
    <source>
        <dbReference type="Proteomes" id="UP000008495"/>
    </source>
</evidence>
<name>K6VNW6_9MICO</name>
<dbReference type="Proteomes" id="UP000008495">
    <property type="component" value="Unassembled WGS sequence"/>
</dbReference>
<dbReference type="AlphaFoldDB" id="K6VNW6"/>
<dbReference type="PANTHER" id="PTHR40254">
    <property type="entry name" value="BLR0577 PROTEIN"/>
    <property type="match status" value="1"/>
</dbReference>
<gene>
    <name evidence="2" type="ORF">AUCHE_09_00350</name>
</gene>
<proteinExistence type="predicted"/>
<reference evidence="2 3" key="1">
    <citation type="submission" date="2012-08" db="EMBL/GenBank/DDBJ databases">
        <title>Whole genome shotgun sequence of Austwickia chelonae NBRC 105200.</title>
        <authorList>
            <person name="Yoshida I."/>
            <person name="Hosoyama A."/>
            <person name="Tsuchikane K."/>
            <person name="Katsumata H."/>
            <person name="Ando Y."/>
            <person name="Ohji S."/>
            <person name="Hamada M."/>
            <person name="Tamura T."/>
            <person name="Yamazoe A."/>
            <person name="Yamazaki S."/>
            <person name="Fujita N."/>
        </authorList>
    </citation>
    <scope>NUCLEOTIDE SEQUENCE [LARGE SCALE GENOMIC DNA]</scope>
    <source>
        <strain evidence="2 3">NBRC 105200</strain>
    </source>
</reference>
<dbReference type="STRING" id="100225.SAMN05421595_2696"/>
<sequence length="442" mass="47519">MEGAPAMRIGILGSGASATLLATSLARSGEELDLFCFDDHPLGSTLAFDPTSEAGECNTSASVNRSYLRGLGANHPETDPEVFPPRCTIGREIVQAAAEVRGSPTTALHENLGKVETAEHSPSGITVHPQDGTPVTGLSRIYLCRGLSEPKIPATFTHIADHPAVVTDPYPLSDTVTRLTGQDVLVVGTNLSAVEIALELVDHGGTVTMASRQGLLPSVRRVLPDDPDLMAEWRRRLAGDIPSSAEETATLIVRSAAELDRPFPTDDPTKTPRKDLLEKEIDDCDRETHWSELIIPLARVLNRSPEAARPGSEAMEGPPLRRYTNAIPLDTACRLRQALTEETLRITTIGPLLEAGELADFRLDDLDRPRRFDAVVLACGWELPGPVPGLPDRWVSGRSSDLRRTGPWAVPIGIEAHDVLAVPNGLFAAEDQIRGLATAGLL</sequence>
<dbReference type="InterPro" id="IPR052189">
    <property type="entry name" value="L-asp_N-monooxygenase_NS-form"/>
</dbReference>
<dbReference type="InterPro" id="IPR036188">
    <property type="entry name" value="FAD/NAD-bd_sf"/>
</dbReference>
<dbReference type="eggNOG" id="COG4529">
    <property type="taxonomic scope" value="Bacteria"/>
</dbReference>
<dbReference type="EMBL" id="BAGZ01000009">
    <property type="protein sequence ID" value="GAB78429.1"/>
    <property type="molecule type" value="Genomic_DNA"/>
</dbReference>